<dbReference type="RefSeq" id="WP_055205744.1">
    <property type="nucleotide sequence ID" value="NZ_JACOOK010000004.1"/>
</dbReference>
<feature type="chain" id="PRO_5045440350" description="PEGA domain-containing protein" evidence="1">
    <location>
        <begin position="23"/>
        <end position="185"/>
    </location>
</feature>
<organism evidence="2 3">
    <name type="scientific">Alistipes hominis</name>
    <dbReference type="NCBI Taxonomy" id="2763015"/>
    <lineage>
        <taxon>Bacteria</taxon>
        <taxon>Pseudomonadati</taxon>
        <taxon>Bacteroidota</taxon>
        <taxon>Bacteroidia</taxon>
        <taxon>Bacteroidales</taxon>
        <taxon>Rikenellaceae</taxon>
        <taxon>Alistipes</taxon>
    </lineage>
</organism>
<dbReference type="EMBL" id="JACOOK010000004">
    <property type="protein sequence ID" value="MBC5617078.1"/>
    <property type="molecule type" value="Genomic_DNA"/>
</dbReference>
<reference evidence="2 3" key="1">
    <citation type="submission" date="2020-08" db="EMBL/GenBank/DDBJ databases">
        <title>Genome public.</title>
        <authorList>
            <person name="Liu C."/>
            <person name="Sun Q."/>
        </authorList>
    </citation>
    <scope>NUCLEOTIDE SEQUENCE [LARGE SCALE GENOMIC DNA]</scope>
    <source>
        <strain evidence="2 3">New-7</strain>
    </source>
</reference>
<accession>A0ABR7CN38</accession>
<evidence type="ECO:0000256" key="1">
    <source>
        <dbReference type="SAM" id="SignalP"/>
    </source>
</evidence>
<gene>
    <name evidence="2" type="ORF">H8S08_08625</name>
</gene>
<evidence type="ECO:0000313" key="2">
    <source>
        <dbReference type="EMBL" id="MBC5617078.1"/>
    </source>
</evidence>
<evidence type="ECO:0000313" key="3">
    <source>
        <dbReference type="Proteomes" id="UP000636891"/>
    </source>
</evidence>
<keyword evidence="1" id="KW-0732">Signal</keyword>
<comment type="caution">
    <text evidence="2">The sequence shown here is derived from an EMBL/GenBank/DDBJ whole genome shotgun (WGS) entry which is preliminary data.</text>
</comment>
<dbReference type="Proteomes" id="UP000636891">
    <property type="component" value="Unassembled WGS sequence"/>
</dbReference>
<keyword evidence="3" id="KW-1185">Reference proteome</keyword>
<sequence length="185" mass="20501">MKSVKVLPTLSILLPAVSVAQAARPLRGIRIVSPANPVTIYLNGERVLSVTNSCFIANLKSGDCRIEAYDGYGDNKRDGSPVFSEIVRHSGREVTEISVENRSRACSNVPAIGRAQFGRLAEHDPGRGVRRQQEHAAVDAEIFGKQKRTEKFYRRSIKSGAAHRPRSTSPTMFIRVRTRAARRTM</sequence>
<feature type="signal peptide" evidence="1">
    <location>
        <begin position="1"/>
        <end position="22"/>
    </location>
</feature>
<name>A0ABR7CN38_9BACT</name>
<evidence type="ECO:0008006" key="4">
    <source>
        <dbReference type="Google" id="ProtNLM"/>
    </source>
</evidence>
<protein>
    <recommendedName>
        <fullName evidence="4">PEGA domain-containing protein</fullName>
    </recommendedName>
</protein>
<proteinExistence type="predicted"/>